<comment type="caution">
    <text evidence="2">The sequence shown here is derived from an EMBL/GenBank/DDBJ whole genome shotgun (WGS) entry which is preliminary data.</text>
</comment>
<keyword evidence="1" id="KW-1133">Transmembrane helix</keyword>
<proteinExistence type="predicted"/>
<dbReference type="AlphaFoldDB" id="A0A4Y2CV14"/>
<dbReference type="OrthoDB" id="6429174at2759"/>
<dbReference type="EMBL" id="BGPR01000238">
    <property type="protein sequence ID" value="GBM07115.1"/>
    <property type="molecule type" value="Genomic_DNA"/>
</dbReference>
<name>A0A4Y2CV14_ARAVE</name>
<dbReference type="Proteomes" id="UP000499080">
    <property type="component" value="Unassembled WGS sequence"/>
</dbReference>
<gene>
    <name evidence="2" type="ORF">AVEN_177079_1</name>
</gene>
<keyword evidence="1" id="KW-0812">Transmembrane</keyword>
<protein>
    <submittedName>
        <fullName evidence="2">Uncharacterized protein</fullName>
    </submittedName>
</protein>
<keyword evidence="1" id="KW-0472">Membrane</keyword>
<reference evidence="2 3" key="1">
    <citation type="journal article" date="2019" name="Sci. Rep.">
        <title>Orb-weaving spider Araneus ventricosus genome elucidates the spidroin gene catalogue.</title>
        <authorList>
            <person name="Kono N."/>
            <person name="Nakamura H."/>
            <person name="Ohtoshi R."/>
            <person name="Moran D.A.P."/>
            <person name="Shinohara A."/>
            <person name="Yoshida Y."/>
            <person name="Fujiwara M."/>
            <person name="Mori M."/>
            <person name="Tomita M."/>
            <person name="Arakawa K."/>
        </authorList>
    </citation>
    <scope>NUCLEOTIDE SEQUENCE [LARGE SCALE GENOMIC DNA]</scope>
</reference>
<accession>A0A4Y2CV14</accession>
<feature type="transmembrane region" description="Helical" evidence="1">
    <location>
        <begin position="78"/>
        <end position="99"/>
    </location>
</feature>
<evidence type="ECO:0000313" key="3">
    <source>
        <dbReference type="Proteomes" id="UP000499080"/>
    </source>
</evidence>
<evidence type="ECO:0000313" key="2">
    <source>
        <dbReference type="EMBL" id="GBM07115.1"/>
    </source>
</evidence>
<feature type="transmembrane region" description="Helical" evidence="1">
    <location>
        <begin position="41"/>
        <end position="58"/>
    </location>
</feature>
<evidence type="ECO:0000256" key="1">
    <source>
        <dbReference type="SAM" id="Phobius"/>
    </source>
</evidence>
<organism evidence="2 3">
    <name type="scientific">Araneus ventricosus</name>
    <name type="common">Orbweaver spider</name>
    <name type="synonym">Epeira ventricosa</name>
    <dbReference type="NCBI Taxonomy" id="182803"/>
    <lineage>
        <taxon>Eukaryota</taxon>
        <taxon>Metazoa</taxon>
        <taxon>Ecdysozoa</taxon>
        <taxon>Arthropoda</taxon>
        <taxon>Chelicerata</taxon>
        <taxon>Arachnida</taxon>
        <taxon>Araneae</taxon>
        <taxon>Araneomorphae</taxon>
        <taxon>Entelegynae</taxon>
        <taxon>Araneoidea</taxon>
        <taxon>Araneidae</taxon>
        <taxon>Araneus</taxon>
    </lineage>
</organism>
<sequence length="177" mass="20412">MYCMIRSFEKRLESKLIRKFHKDLEIYKVIRHLIEEIDSQLSFLIFLSTLFNACTMYYGVNSLLRPDDFCSSTQQVSVWILFGTSYSSFIVMGVTGTLLHESSERVLGKTKELASNRESLIPHEKHILFNDNNQISLAVWKIVPIQRSFIIGTLGTVLTYCLLFNGMRTKAQNACKQ</sequence>
<keyword evidence="3" id="KW-1185">Reference proteome</keyword>